<dbReference type="GO" id="GO:0003676">
    <property type="term" value="F:nucleic acid binding"/>
    <property type="evidence" value="ECO:0007669"/>
    <property type="project" value="InterPro"/>
</dbReference>
<evidence type="ECO:0000256" key="5">
    <source>
        <dbReference type="ARBA" id="ARBA00023132"/>
    </source>
</evidence>
<dbReference type="EMBL" id="GBHO01035836">
    <property type="protein sequence ID" value="JAG07768.1"/>
    <property type="molecule type" value="Transcribed_RNA"/>
</dbReference>
<evidence type="ECO:0000313" key="10">
    <source>
        <dbReference type="EMBL" id="JAG50839.1"/>
    </source>
</evidence>
<keyword evidence="5" id="KW-0509">mRNA transport</keyword>
<dbReference type="Gene3D" id="3.30.70.330">
    <property type="match status" value="1"/>
</dbReference>
<dbReference type="InterPro" id="IPR012677">
    <property type="entry name" value="Nucleotide-bd_a/b_plait_sf"/>
</dbReference>
<evidence type="ECO:0000256" key="4">
    <source>
        <dbReference type="ARBA" id="ARBA00023010"/>
    </source>
</evidence>
<keyword evidence="3" id="KW-0653">Protein transport</keyword>
<keyword evidence="3" id="KW-0813">Transport</keyword>
<sequence length="203" mass="22862">MNNENSEDGFFPEHLLGALKESIQDTLSKNRRCPSNLRDICGGCCNEIPFRGLSDESFVCETECGSSEPESNQRSGKRILVYGFQEKLLPLIETLFCQIGHITSYEVSHIGTWIAICYEQEQDANRAIARHLTVVQGTVIGVTDKPAVIRQAMAANRKLRSSINRTAHPIRRLGALRTESVSRCHPPRRFTGWEKLLENLSNF</sequence>
<reference evidence="9" key="1">
    <citation type="journal article" date="2014" name="PLoS ONE">
        <title>Transcriptome-Based Identification of ABC Transporters in the Western Tarnished Plant Bug Lygus hesperus.</title>
        <authorList>
            <person name="Hull J.J."/>
            <person name="Chaney K."/>
            <person name="Geib S.M."/>
            <person name="Fabrick J.A."/>
            <person name="Brent C.S."/>
            <person name="Walsh D."/>
            <person name="Lavine L.C."/>
        </authorList>
    </citation>
    <scope>NUCLEOTIDE SEQUENCE</scope>
</reference>
<evidence type="ECO:0000256" key="3">
    <source>
        <dbReference type="ARBA" id="ARBA00022927"/>
    </source>
</evidence>
<evidence type="ECO:0000256" key="2">
    <source>
        <dbReference type="ARBA" id="ARBA00016439"/>
    </source>
</evidence>
<evidence type="ECO:0000256" key="1">
    <source>
        <dbReference type="ARBA" id="ARBA00004567"/>
    </source>
</evidence>
<protein>
    <recommendedName>
        <fullName evidence="2">Nucleoporin NUP35</fullName>
    </recommendedName>
    <alternativeName>
        <fullName evidence="7">35 kDa nucleoporin</fullName>
    </alternativeName>
    <alternativeName>
        <fullName evidence="6">Nucleoporin NUP53</fullName>
    </alternativeName>
</protein>
<dbReference type="Pfam" id="PF05172">
    <property type="entry name" value="RRM_Nup35"/>
    <property type="match status" value="1"/>
</dbReference>
<keyword evidence="5" id="KW-0906">Nuclear pore complex</keyword>
<gene>
    <name evidence="9" type="primary">nup35_0</name>
    <name evidence="9" type="ORF">CM83_2143</name>
</gene>
<keyword evidence="5" id="KW-0539">Nucleus</keyword>
<keyword evidence="4" id="KW-0811">Translocation</keyword>
<feature type="domain" description="RRM Nup35-type" evidence="8">
    <location>
        <begin position="71"/>
        <end position="154"/>
    </location>
</feature>
<dbReference type="InterPro" id="IPR007846">
    <property type="entry name" value="RRM_NUP35_dom"/>
</dbReference>
<evidence type="ECO:0000259" key="8">
    <source>
        <dbReference type="Pfam" id="PF05172"/>
    </source>
</evidence>
<evidence type="ECO:0000256" key="7">
    <source>
        <dbReference type="ARBA" id="ARBA00030250"/>
    </source>
</evidence>
<comment type="subcellular location">
    <subcellularLocation>
        <location evidence="1">Nucleus</location>
        <location evidence="1">Nuclear pore complex</location>
    </subcellularLocation>
</comment>
<proteinExistence type="predicted"/>
<evidence type="ECO:0000256" key="6">
    <source>
        <dbReference type="ARBA" id="ARBA00029997"/>
    </source>
</evidence>
<name>A0A0A9WMN9_LYGHE</name>
<dbReference type="EMBL" id="GBRD01014987">
    <property type="protein sequence ID" value="JAG50839.1"/>
    <property type="molecule type" value="Transcribed_RNA"/>
</dbReference>
<organism evidence="9">
    <name type="scientific">Lygus hesperus</name>
    <name type="common">Western plant bug</name>
    <dbReference type="NCBI Taxonomy" id="30085"/>
    <lineage>
        <taxon>Eukaryota</taxon>
        <taxon>Metazoa</taxon>
        <taxon>Ecdysozoa</taxon>
        <taxon>Arthropoda</taxon>
        <taxon>Hexapoda</taxon>
        <taxon>Insecta</taxon>
        <taxon>Pterygota</taxon>
        <taxon>Neoptera</taxon>
        <taxon>Paraneoptera</taxon>
        <taxon>Hemiptera</taxon>
        <taxon>Heteroptera</taxon>
        <taxon>Panheteroptera</taxon>
        <taxon>Cimicomorpha</taxon>
        <taxon>Miridae</taxon>
        <taxon>Mirini</taxon>
        <taxon>Lygus</taxon>
    </lineage>
</organism>
<reference evidence="10" key="3">
    <citation type="submission" date="2014-09" db="EMBL/GenBank/DDBJ databases">
        <authorList>
            <person name="Magalhaes I.L.F."/>
            <person name="Oliveira U."/>
            <person name="Santos F.R."/>
            <person name="Vidigal T.H.D.A."/>
            <person name="Brescovit A.D."/>
            <person name="Santos A.J."/>
        </authorList>
    </citation>
    <scope>NUCLEOTIDE SEQUENCE</scope>
</reference>
<dbReference type="GO" id="GO:0005643">
    <property type="term" value="C:nuclear pore"/>
    <property type="evidence" value="ECO:0007669"/>
    <property type="project" value="UniProtKB-SubCell"/>
</dbReference>
<dbReference type="SUPFAM" id="SSF54928">
    <property type="entry name" value="RNA-binding domain, RBD"/>
    <property type="match status" value="1"/>
</dbReference>
<reference evidence="9" key="2">
    <citation type="submission" date="2014-07" db="EMBL/GenBank/DDBJ databases">
        <authorList>
            <person name="Hull J."/>
        </authorList>
    </citation>
    <scope>NUCLEOTIDE SEQUENCE</scope>
</reference>
<dbReference type="GO" id="GO:0015031">
    <property type="term" value="P:protein transport"/>
    <property type="evidence" value="ECO:0007669"/>
    <property type="project" value="UniProtKB-KW"/>
</dbReference>
<evidence type="ECO:0000313" key="9">
    <source>
        <dbReference type="EMBL" id="JAG07768.1"/>
    </source>
</evidence>
<accession>A0A0A9WMN9</accession>
<dbReference type="InterPro" id="IPR035979">
    <property type="entry name" value="RBD_domain_sf"/>
</dbReference>
<dbReference type="AlphaFoldDB" id="A0A0A9WMN9"/>